<name>A0ABV6UWJ5_9ACTN</name>
<keyword evidence="3" id="KW-1185">Reference proteome</keyword>
<protein>
    <submittedName>
        <fullName evidence="2">Uncharacterized protein</fullName>
    </submittedName>
</protein>
<evidence type="ECO:0000313" key="2">
    <source>
        <dbReference type="EMBL" id="MFC1405803.1"/>
    </source>
</evidence>
<evidence type="ECO:0000256" key="1">
    <source>
        <dbReference type="SAM" id="MobiDB-lite"/>
    </source>
</evidence>
<organism evidence="2 3">
    <name type="scientific">Streptacidiphilus cavernicola</name>
    <dbReference type="NCBI Taxonomy" id="3342716"/>
    <lineage>
        <taxon>Bacteria</taxon>
        <taxon>Bacillati</taxon>
        <taxon>Actinomycetota</taxon>
        <taxon>Actinomycetes</taxon>
        <taxon>Kitasatosporales</taxon>
        <taxon>Streptomycetaceae</taxon>
        <taxon>Streptacidiphilus</taxon>
    </lineage>
</organism>
<dbReference type="Proteomes" id="UP001592528">
    <property type="component" value="Unassembled WGS sequence"/>
</dbReference>
<comment type="caution">
    <text evidence="2">The sequence shown here is derived from an EMBL/GenBank/DDBJ whole genome shotgun (WGS) entry which is preliminary data.</text>
</comment>
<gene>
    <name evidence="2" type="ORF">ACEZDJ_31385</name>
</gene>
<sequence length="160" mass="17081">MHDPTFNLAVPEGAAICDLLAALQNNEDDDGWNGGDTVEILLAWFAALGLDVDCPAPDPGLIESLRLAPPGQVLALPHHLTLDGARLFGDGTTVRWTCECCSMTRTGTTTGVTREEAGGPLMQLVRFSPGMEPFTPGDQPEHSPDSWPLFPGHLQQEHGA</sequence>
<evidence type="ECO:0000313" key="3">
    <source>
        <dbReference type="Proteomes" id="UP001592528"/>
    </source>
</evidence>
<proteinExistence type="predicted"/>
<dbReference type="EMBL" id="JBHEZZ010000023">
    <property type="protein sequence ID" value="MFC1405803.1"/>
    <property type="molecule type" value="Genomic_DNA"/>
</dbReference>
<reference evidence="2 3" key="1">
    <citation type="submission" date="2024-09" db="EMBL/GenBank/DDBJ databases">
        <authorList>
            <person name="Lee S.D."/>
        </authorList>
    </citation>
    <scope>NUCLEOTIDE SEQUENCE [LARGE SCALE GENOMIC DNA]</scope>
    <source>
        <strain evidence="2 3">N1-5</strain>
    </source>
</reference>
<dbReference type="RefSeq" id="WP_030263710.1">
    <property type="nucleotide sequence ID" value="NZ_JBHEZZ010000023.1"/>
</dbReference>
<accession>A0ABV6UWJ5</accession>
<feature type="region of interest" description="Disordered" evidence="1">
    <location>
        <begin position="129"/>
        <end position="160"/>
    </location>
</feature>